<evidence type="ECO:0000256" key="10">
    <source>
        <dbReference type="ARBA" id="ARBA00023098"/>
    </source>
</evidence>
<keyword evidence="6" id="KW-0808">Transferase</keyword>
<keyword evidence="10" id="KW-0443">Lipid metabolism</keyword>
<name>A0ABQ0CV81_9HYPO</name>
<comment type="subcellular location">
    <subcellularLocation>
        <location evidence="1">Membrane</location>
        <topology evidence="1">Multi-pass membrane protein</topology>
    </subcellularLocation>
</comment>
<evidence type="ECO:0000256" key="4">
    <source>
        <dbReference type="ARBA" id="ARBA00022516"/>
    </source>
</evidence>
<keyword evidence="11 12" id="KW-0472">Membrane</keyword>
<comment type="similarity">
    <text evidence="3">Belongs to the CFA/CMAS family.</text>
</comment>
<dbReference type="Proteomes" id="UP001562357">
    <property type="component" value="Unassembled WGS sequence"/>
</dbReference>
<keyword evidence="9 12" id="KW-1133">Transmembrane helix</keyword>
<keyword evidence="8 12" id="KW-0812">Transmembrane</keyword>
<dbReference type="PANTHER" id="PTHR45197:SF1">
    <property type="entry name" value="SPHINGOLIPID C9-METHYLTRANSFERASE A-RELATED"/>
    <property type="match status" value="1"/>
</dbReference>
<keyword evidence="7" id="KW-0949">S-adenosyl-L-methionine</keyword>
<comment type="caution">
    <text evidence="13">The sequence shown here is derived from an EMBL/GenBank/DDBJ whole genome shotgun (WGS) entry which is preliminary data.</text>
</comment>
<evidence type="ECO:0000256" key="5">
    <source>
        <dbReference type="ARBA" id="ARBA00022603"/>
    </source>
</evidence>
<evidence type="ECO:0000313" key="13">
    <source>
        <dbReference type="EMBL" id="GAB0137344.1"/>
    </source>
</evidence>
<evidence type="ECO:0000256" key="9">
    <source>
        <dbReference type="ARBA" id="ARBA00022989"/>
    </source>
</evidence>
<gene>
    <name evidence="13" type="primary">g5615</name>
    <name evidence="13" type="ORF">EsDP_00005615</name>
</gene>
<evidence type="ECO:0000313" key="14">
    <source>
        <dbReference type="Proteomes" id="UP001562357"/>
    </source>
</evidence>
<keyword evidence="4" id="KW-0444">Lipid biosynthesis</keyword>
<keyword evidence="5" id="KW-0489">Methyltransferase</keyword>
<organism evidence="13 14">
    <name type="scientific">Epichloe bromicola</name>
    <dbReference type="NCBI Taxonomy" id="79588"/>
    <lineage>
        <taxon>Eukaryota</taxon>
        <taxon>Fungi</taxon>
        <taxon>Dikarya</taxon>
        <taxon>Ascomycota</taxon>
        <taxon>Pezizomycotina</taxon>
        <taxon>Sordariomycetes</taxon>
        <taxon>Hypocreomycetidae</taxon>
        <taxon>Hypocreales</taxon>
        <taxon>Clavicipitaceae</taxon>
        <taxon>Epichloe</taxon>
    </lineage>
</organism>
<evidence type="ECO:0000256" key="2">
    <source>
        <dbReference type="ARBA" id="ARBA00005189"/>
    </source>
</evidence>
<accession>A0ABQ0CV81</accession>
<feature type="transmembrane region" description="Helical" evidence="12">
    <location>
        <begin position="80"/>
        <end position="99"/>
    </location>
</feature>
<evidence type="ECO:0000256" key="3">
    <source>
        <dbReference type="ARBA" id="ARBA00010815"/>
    </source>
</evidence>
<proteinExistence type="inferred from homology"/>
<reference evidence="14" key="1">
    <citation type="submission" date="2024-06" db="EMBL/GenBank/DDBJ databases">
        <title>Draft Genome Sequences of Epichloe bromicola Strains Isolated from Elymus ciliaris.</title>
        <authorList>
            <consortium name="Epichloe bromicola genome sequencing consortium"/>
            <person name="Miura A."/>
            <person name="Imano S."/>
            <person name="Ashida A."/>
            <person name="Sato I."/>
            <person name="Chiba S."/>
            <person name="Tanaka A."/>
            <person name="Camagna M."/>
            <person name="Takemoto D."/>
        </authorList>
    </citation>
    <scope>NUCLEOTIDE SEQUENCE [LARGE SCALE GENOMIC DNA]</scope>
    <source>
        <strain evidence="14">DP</strain>
    </source>
</reference>
<feature type="transmembrane region" description="Helical" evidence="12">
    <location>
        <begin position="56"/>
        <end position="74"/>
    </location>
</feature>
<keyword evidence="14" id="KW-1185">Reference proteome</keyword>
<dbReference type="InterPro" id="IPR052290">
    <property type="entry name" value="Sphingo_C9-MT"/>
</dbReference>
<evidence type="ECO:0000256" key="1">
    <source>
        <dbReference type="ARBA" id="ARBA00004141"/>
    </source>
</evidence>
<evidence type="ECO:0000256" key="8">
    <source>
        <dbReference type="ARBA" id="ARBA00022692"/>
    </source>
</evidence>
<evidence type="ECO:0000256" key="7">
    <source>
        <dbReference type="ARBA" id="ARBA00022691"/>
    </source>
</evidence>
<dbReference type="PANTHER" id="PTHR45197">
    <property type="entry name" value="SYNTHASE, PUTATIVE (AFU_ORTHOLOGUE AFUA_7G04190)-RELATED"/>
    <property type="match status" value="1"/>
</dbReference>
<sequence>MASKPVLESHVSYIKTPKQVPSIFEVVDGASTTDSPTIHNSPLPDDGAGSESFSNILLGLVLLGVPFLLTRFLGLGLKTWLFLAVILFLPLLVAFWTYASNFSPRIKEMSMSSCPAVRLSLMRFSEPYMDGKADLQGDTLDMLEYRHDWAKFSFTWPLY</sequence>
<evidence type="ECO:0000256" key="6">
    <source>
        <dbReference type="ARBA" id="ARBA00022679"/>
    </source>
</evidence>
<comment type="pathway">
    <text evidence="2">Lipid metabolism.</text>
</comment>
<dbReference type="EMBL" id="BAAFGZ010000270">
    <property type="protein sequence ID" value="GAB0137344.1"/>
    <property type="molecule type" value="Genomic_DNA"/>
</dbReference>
<protein>
    <submittedName>
        <fullName evidence="13">Sphingolipid C9-methyltransferase 2</fullName>
    </submittedName>
</protein>
<evidence type="ECO:0000256" key="11">
    <source>
        <dbReference type="ARBA" id="ARBA00023136"/>
    </source>
</evidence>
<evidence type="ECO:0000256" key="12">
    <source>
        <dbReference type="SAM" id="Phobius"/>
    </source>
</evidence>